<accession>A0A8H8QZ21</accession>
<name>A0A8H8QZ21_9HELO</name>
<keyword evidence="2" id="KW-1185">Reference proteome</keyword>
<evidence type="ECO:0000313" key="1">
    <source>
        <dbReference type="EMBL" id="TVY25468.1"/>
    </source>
</evidence>
<protein>
    <submittedName>
        <fullName evidence="1">Uncharacterized protein</fullName>
    </submittedName>
</protein>
<dbReference type="RefSeq" id="XP_031004256.1">
    <property type="nucleotide sequence ID" value="XM_031150677.1"/>
</dbReference>
<dbReference type="AlphaFoldDB" id="A0A8H8QZ21"/>
<proteinExistence type="predicted"/>
<sequence length="245" mass="25627">MAASTASSTYLASQTASLESQAPVSPSQARAAQIPLKDFNLPTFPAESFAAAQALTTLILTSDIKLDDYTPTLTQPFSVPTLPPSITTLTLELFSLGYPPGFLQALGEALPNLKSLTLYSQLFAGTTQDSQDDAVAFIQGATGLRELHVLDVFAPPGVFTRIAGALAPGLAFLELCYTYRHSDAAGFLGTLPVKEVGELVREGLVALTVGIGAPDAGAVEEVDEEDVEGTEVGVRLVGGEERGVR</sequence>
<comment type="caution">
    <text evidence="1">The sequence shown here is derived from an EMBL/GenBank/DDBJ whole genome shotgun (WGS) entry which is preliminary data.</text>
</comment>
<gene>
    <name evidence="1" type="ORF">LHYA1_G005733</name>
</gene>
<reference evidence="1 2" key="1">
    <citation type="submission" date="2018-05" db="EMBL/GenBank/DDBJ databases">
        <title>Genome sequencing and assembly of the regulated plant pathogen Lachnellula willkommii and related sister species for the development of diagnostic species identification markers.</title>
        <authorList>
            <person name="Giroux E."/>
            <person name="Bilodeau G."/>
        </authorList>
    </citation>
    <scope>NUCLEOTIDE SEQUENCE [LARGE SCALE GENOMIC DNA]</scope>
    <source>
        <strain evidence="1 2">CBS 185.66</strain>
    </source>
</reference>
<dbReference type="EMBL" id="QGMH01000094">
    <property type="protein sequence ID" value="TVY25468.1"/>
    <property type="molecule type" value="Genomic_DNA"/>
</dbReference>
<dbReference type="Proteomes" id="UP000431533">
    <property type="component" value="Unassembled WGS sequence"/>
</dbReference>
<dbReference type="OrthoDB" id="5356476at2759"/>
<organism evidence="1 2">
    <name type="scientific">Lachnellula hyalina</name>
    <dbReference type="NCBI Taxonomy" id="1316788"/>
    <lineage>
        <taxon>Eukaryota</taxon>
        <taxon>Fungi</taxon>
        <taxon>Dikarya</taxon>
        <taxon>Ascomycota</taxon>
        <taxon>Pezizomycotina</taxon>
        <taxon>Leotiomycetes</taxon>
        <taxon>Helotiales</taxon>
        <taxon>Lachnaceae</taxon>
        <taxon>Lachnellula</taxon>
    </lineage>
</organism>
<dbReference type="GeneID" id="41985931"/>
<evidence type="ECO:0000313" key="2">
    <source>
        <dbReference type="Proteomes" id="UP000431533"/>
    </source>
</evidence>